<comment type="caution">
    <text evidence="1">The sequence shown here is derived from an EMBL/GenBank/DDBJ whole genome shotgun (WGS) entry which is preliminary data.</text>
</comment>
<name>U3C9A4_9VIBR</name>
<accession>U3C9A4</accession>
<evidence type="ECO:0000313" key="2">
    <source>
        <dbReference type="Proteomes" id="UP000016567"/>
    </source>
</evidence>
<protein>
    <submittedName>
        <fullName evidence="1">Uncharacterized protein</fullName>
    </submittedName>
</protein>
<dbReference type="EMBL" id="BATL01000017">
    <property type="protein sequence ID" value="GAD75008.1"/>
    <property type="molecule type" value="Genomic_DNA"/>
</dbReference>
<organism evidence="1 2">
    <name type="scientific">Vibrio azureus NBRC 104587</name>
    <dbReference type="NCBI Taxonomy" id="1219077"/>
    <lineage>
        <taxon>Bacteria</taxon>
        <taxon>Pseudomonadati</taxon>
        <taxon>Pseudomonadota</taxon>
        <taxon>Gammaproteobacteria</taxon>
        <taxon>Vibrionales</taxon>
        <taxon>Vibrionaceae</taxon>
        <taxon>Vibrio</taxon>
    </lineage>
</organism>
<reference evidence="1 2" key="1">
    <citation type="submission" date="2013-09" db="EMBL/GenBank/DDBJ databases">
        <title>Whole genome shotgun sequence of Vibrio azureus NBRC 104587.</title>
        <authorList>
            <person name="Isaki S."/>
            <person name="Hosoyama A."/>
            <person name="Numata M."/>
            <person name="Hashimoto M."/>
            <person name="Hosoyama Y."/>
            <person name="Tsuchikane K."/>
            <person name="Noguchi M."/>
            <person name="Hirakata S."/>
            <person name="Ichikawa N."/>
            <person name="Ohji S."/>
            <person name="Yamazoe A."/>
            <person name="Fujita N."/>
        </authorList>
    </citation>
    <scope>NUCLEOTIDE SEQUENCE [LARGE SCALE GENOMIC DNA]</scope>
    <source>
        <strain evidence="1 2">NBRC 104587</strain>
    </source>
</reference>
<dbReference type="Proteomes" id="UP000016567">
    <property type="component" value="Unassembled WGS sequence"/>
</dbReference>
<evidence type="ECO:0000313" key="1">
    <source>
        <dbReference type="EMBL" id="GAD75008.1"/>
    </source>
</evidence>
<gene>
    <name evidence="1" type="ORF">VAZ01S_017_01030</name>
</gene>
<sequence length="50" mass="5874">MKRKSLIITWLSYMLLSEKGMKYADNLQHSILKIADAQKTKDEILARESY</sequence>
<proteinExistence type="predicted"/>
<keyword evidence="2" id="KW-1185">Reference proteome</keyword>
<dbReference type="AlphaFoldDB" id="U3C9A4"/>